<dbReference type="InterPro" id="IPR046848">
    <property type="entry name" value="E_motif"/>
</dbReference>
<dbReference type="InterPro" id="IPR002885">
    <property type="entry name" value="PPR_rpt"/>
</dbReference>
<dbReference type="Pfam" id="PF12854">
    <property type="entry name" value="PPR_1"/>
    <property type="match status" value="1"/>
</dbReference>
<dbReference type="FunFam" id="1.25.40.10:FF:000404">
    <property type="entry name" value="Pentatricopeptide repeat-containing protein chloroplastic"/>
    <property type="match status" value="1"/>
</dbReference>
<dbReference type="OrthoDB" id="185373at2759"/>
<gene>
    <name evidence="3" type="ORF">FRX31_033485</name>
</gene>
<dbReference type="Pfam" id="PF01535">
    <property type="entry name" value="PPR"/>
    <property type="match status" value="1"/>
</dbReference>
<dbReference type="PANTHER" id="PTHR47926">
    <property type="entry name" value="PENTATRICOPEPTIDE REPEAT-CONTAINING PROTEIN"/>
    <property type="match status" value="1"/>
</dbReference>
<proteinExistence type="predicted"/>
<evidence type="ECO:0000313" key="3">
    <source>
        <dbReference type="EMBL" id="KAF5176928.1"/>
    </source>
</evidence>
<dbReference type="InterPro" id="IPR011990">
    <property type="entry name" value="TPR-like_helical_dom_sf"/>
</dbReference>
<dbReference type="Gene3D" id="1.25.40.10">
    <property type="entry name" value="Tetratricopeptide repeat domain"/>
    <property type="match status" value="4"/>
</dbReference>
<evidence type="ECO:0000313" key="4">
    <source>
        <dbReference type="Proteomes" id="UP000554482"/>
    </source>
</evidence>
<dbReference type="SUPFAM" id="SSF48452">
    <property type="entry name" value="TPR-like"/>
    <property type="match status" value="1"/>
</dbReference>
<accession>A0A7J6UWV8</accession>
<dbReference type="PROSITE" id="PS51375">
    <property type="entry name" value="PPR"/>
    <property type="match status" value="2"/>
</dbReference>
<dbReference type="FunFam" id="1.25.40.10:FF:000427">
    <property type="entry name" value="Pentatricopeptide repeat-containing protein chloroplastic"/>
    <property type="match status" value="1"/>
</dbReference>
<keyword evidence="4" id="KW-1185">Reference proteome</keyword>
<dbReference type="InterPro" id="IPR046849">
    <property type="entry name" value="E2_motif"/>
</dbReference>
<dbReference type="AlphaFoldDB" id="A0A7J6UWV8"/>
<keyword evidence="1" id="KW-0677">Repeat</keyword>
<dbReference type="InterPro" id="IPR046960">
    <property type="entry name" value="PPR_At4g14850-like_plant"/>
</dbReference>
<dbReference type="Pfam" id="PF20431">
    <property type="entry name" value="E_motif"/>
    <property type="match status" value="1"/>
</dbReference>
<dbReference type="PANTHER" id="PTHR47926:SF461">
    <property type="entry name" value="PENTATRICOPEPTIDE REPEAT SUPERFAMILY PROTEIN"/>
    <property type="match status" value="1"/>
</dbReference>
<feature type="repeat" description="PPR" evidence="2">
    <location>
        <begin position="259"/>
        <end position="293"/>
    </location>
</feature>
<evidence type="ECO:0000256" key="1">
    <source>
        <dbReference type="ARBA" id="ARBA00022737"/>
    </source>
</evidence>
<dbReference type="EMBL" id="JABWDY010042070">
    <property type="protein sequence ID" value="KAF5176928.1"/>
    <property type="molecule type" value="Genomic_DNA"/>
</dbReference>
<feature type="repeat" description="PPR" evidence="2">
    <location>
        <begin position="158"/>
        <end position="192"/>
    </location>
</feature>
<dbReference type="NCBIfam" id="TIGR00756">
    <property type="entry name" value="PPR"/>
    <property type="match status" value="4"/>
</dbReference>
<evidence type="ECO:0000256" key="2">
    <source>
        <dbReference type="PROSITE-ProRule" id="PRU00708"/>
    </source>
</evidence>
<organism evidence="3 4">
    <name type="scientific">Thalictrum thalictroides</name>
    <name type="common">Rue-anemone</name>
    <name type="synonym">Anemone thalictroides</name>
    <dbReference type="NCBI Taxonomy" id="46969"/>
    <lineage>
        <taxon>Eukaryota</taxon>
        <taxon>Viridiplantae</taxon>
        <taxon>Streptophyta</taxon>
        <taxon>Embryophyta</taxon>
        <taxon>Tracheophyta</taxon>
        <taxon>Spermatophyta</taxon>
        <taxon>Magnoliopsida</taxon>
        <taxon>Ranunculales</taxon>
        <taxon>Ranunculaceae</taxon>
        <taxon>Thalictroideae</taxon>
        <taxon>Thalictrum</taxon>
    </lineage>
</organism>
<comment type="caution">
    <text evidence="3">The sequence shown here is derived from an EMBL/GenBank/DDBJ whole genome shotgun (WGS) entry which is preliminary data.</text>
</comment>
<dbReference type="Pfam" id="PF20430">
    <property type="entry name" value="Eplus_motif"/>
    <property type="match status" value="1"/>
</dbReference>
<reference evidence="3 4" key="1">
    <citation type="submission" date="2020-06" db="EMBL/GenBank/DDBJ databases">
        <title>Transcriptomic and genomic resources for Thalictrum thalictroides and T. hernandezii: Facilitating candidate gene discovery in an emerging model plant lineage.</title>
        <authorList>
            <person name="Arias T."/>
            <person name="Riano-Pachon D.M."/>
            <person name="Di Stilio V.S."/>
        </authorList>
    </citation>
    <scope>NUCLEOTIDE SEQUENCE [LARGE SCALE GENOMIC DNA]</scope>
    <source>
        <strain evidence="4">cv. WT478/WT964</strain>
        <tissue evidence="3">Leaves</tissue>
    </source>
</reference>
<sequence length="480" mass="54372">MRSLRQIHSHVLRSYTLPSYFKAMALCQIVGFSALSSSGDINHARAVFNKIQNPNIFSWNSMIRGSSLIQNPSKEPIFLYYKLIKRGYPNPNSYTLAFVLKACAIILAFREGWQIHSHVLRFGLDSSPFVQTALVNFYAKCEEIGNARRMFDEIPDRNLVAWSTMINGYARIGFVNEALSLFREMQKEGIKPDEVTMVSVISACSISGALDMGRWVHTFIDKHIIKVDLELTTALINMYARCGCIEKSRELFDAMPEKDTKAWSSMIVGLAIHGLAEDALDVFSKMQETNVKPNQVTFVGVLSACAHRGLVTQGRIYWSNMIGYGIEPLLEHYGCMVDILCRAGRIEEAYRFVETMPMAPNAIIWRTLLMGCKKKGMLEKGEIVAERLFELEPVNAENYVLLSNMYAANSMWEEVSWVRKKMKDIGIKALPGCSLVEIDGFVHEFVVSDRSHPEAKEIREVLQDIAERVRQTGHDPWTSV</sequence>
<protein>
    <submittedName>
        <fullName evidence="3">Pentatricopeptide repeat</fullName>
    </submittedName>
</protein>
<dbReference type="GO" id="GO:0003723">
    <property type="term" value="F:RNA binding"/>
    <property type="evidence" value="ECO:0007669"/>
    <property type="project" value="InterPro"/>
</dbReference>
<dbReference type="GO" id="GO:0009451">
    <property type="term" value="P:RNA modification"/>
    <property type="evidence" value="ECO:0007669"/>
    <property type="project" value="InterPro"/>
</dbReference>
<dbReference type="Pfam" id="PF13041">
    <property type="entry name" value="PPR_2"/>
    <property type="match status" value="2"/>
</dbReference>
<dbReference type="Proteomes" id="UP000554482">
    <property type="component" value="Unassembled WGS sequence"/>
</dbReference>
<feature type="non-terminal residue" evidence="3">
    <location>
        <position position="480"/>
    </location>
</feature>
<name>A0A7J6UWV8_THATH</name>